<feature type="transmembrane region" description="Helical" evidence="5">
    <location>
        <begin position="130"/>
        <end position="154"/>
    </location>
</feature>
<feature type="transmembrane region" description="Helical" evidence="5">
    <location>
        <begin position="203"/>
        <end position="220"/>
    </location>
</feature>
<evidence type="ECO:0000259" key="6">
    <source>
        <dbReference type="Pfam" id="PF04932"/>
    </source>
</evidence>
<keyword evidence="4 5" id="KW-0472">Membrane</keyword>
<dbReference type="GO" id="GO:0016874">
    <property type="term" value="F:ligase activity"/>
    <property type="evidence" value="ECO:0007669"/>
    <property type="project" value="UniProtKB-KW"/>
</dbReference>
<dbReference type="Pfam" id="PF04932">
    <property type="entry name" value="Wzy_C"/>
    <property type="match status" value="1"/>
</dbReference>
<dbReference type="AlphaFoldDB" id="A0A2T4YW13"/>
<evidence type="ECO:0000313" key="7">
    <source>
        <dbReference type="EMBL" id="PTM47988.1"/>
    </source>
</evidence>
<dbReference type="EMBL" id="PZZN01000001">
    <property type="protein sequence ID" value="PTM47988.1"/>
    <property type="molecule type" value="Genomic_DNA"/>
</dbReference>
<evidence type="ECO:0000256" key="5">
    <source>
        <dbReference type="SAM" id="Phobius"/>
    </source>
</evidence>
<dbReference type="InterPro" id="IPR051533">
    <property type="entry name" value="WaaL-like"/>
</dbReference>
<feature type="transmembrane region" description="Helical" evidence="5">
    <location>
        <begin position="100"/>
        <end position="118"/>
    </location>
</feature>
<evidence type="ECO:0000313" key="8">
    <source>
        <dbReference type="Proteomes" id="UP000240996"/>
    </source>
</evidence>
<evidence type="ECO:0000256" key="2">
    <source>
        <dbReference type="ARBA" id="ARBA00022692"/>
    </source>
</evidence>
<feature type="transmembrane region" description="Helical" evidence="5">
    <location>
        <begin position="390"/>
        <end position="406"/>
    </location>
</feature>
<dbReference type="PANTHER" id="PTHR37422">
    <property type="entry name" value="TEICHURONIC ACID BIOSYNTHESIS PROTEIN TUAE"/>
    <property type="match status" value="1"/>
</dbReference>
<sequence>MLAVTGGSSRADEPIQIVVRLLALAGLAFAVFFRPIPFDRALRPAAIALAAAGIAIAIQLIPLPPSVWEHLPGRELYAQQGRIAGVENIWRPLSLSPDRTWNALLSLLVPLSVVALAAKLNRRRRQATLSLLVGILAFTALVALFRLITGQSWFTFLHSTDAGGSGVFANRNHQALLFAMGIPLLATWVVEDRLSSINTRLRWTIGAAGAATLMILIPTTGSRAGLALGGLAVLMATTILWKPASRLLQQVRHRKMRRLILALGCVALAGMTSLALTLSRAEGVQRLMTMDVAGDTRTRLLPRVLEMTATYFPAGAGYGSFDPAFRRFEQLGDLKQTYFNQAHDDLLQIVIEGGGLGIALLTGALAWLLVQSIRVWRASATTTSIRMARLASFLLLLMIIASVVDYPLRTPFMMALFALFTIWLYEPAAMDNDSAAANSLA</sequence>
<dbReference type="Proteomes" id="UP000240996">
    <property type="component" value="Unassembled WGS sequence"/>
</dbReference>
<dbReference type="PANTHER" id="PTHR37422:SF23">
    <property type="entry name" value="TEICHURONIC ACID BIOSYNTHESIS PROTEIN TUAE"/>
    <property type="match status" value="1"/>
</dbReference>
<feature type="transmembrane region" description="Helical" evidence="5">
    <location>
        <begin position="45"/>
        <end position="63"/>
    </location>
</feature>
<keyword evidence="7" id="KW-0436">Ligase</keyword>
<comment type="subcellular location">
    <subcellularLocation>
        <location evidence="1">Membrane</location>
        <topology evidence="1">Multi-pass membrane protein</topology>
    </subcellularLocation>
</comment>
<evidence type="ECO:0000256" key="1">
    <source>
        <dbReference type="ARBA" id="ARBA00004141"/>
    </source>
</evidence>
<gene>
    <name evidence="7" type="ORF">C8J24_1395</name>
</gene>
<feature type="transmembrane region" description="Helical" evidence="5">
    <location>
        <begin position="174"/>
        <end position="191"/>
    </location>
</feature>
<accession>A0A2T4YW13</accession>
<keyword evidence="8" id="KW-1185">Reference proteome</keyword>
<evidence type="ECO:0000256" key="3">
    <source>
        <dbReference type="ARBA" id="ARBA00022989"/>
    </source>
</evidence>
<organism evidence="7 8">
    <name type="scientific">Sphingomonas aerolata</name>
    <dbReference type="NCBI Taxonomy" id="185951"/>
    <lineage>
        <taxon>Bacteria</taxon>
        <taxon>Pseudomonadati</taxon>
        <taxon>Pseudomonadota</taxon>
        <taxon>Alphaproteobacteria</taxon>
        <taxon>Sphingomonadales</taxon>
        <taxon>Sphingomonadaceae</taxon>
        <taxon>Sphingomonas</taxon>
    </lineage>
</organism>
<dbReference type="InterPro" id="IPR007016">
    <property type="entry name" value="O-antigen_ligase-rel_domated"/>
</dbReference>
<protein>
    <submittedName>
        <fullName evidence="7">O-antigen ligase-like membrane protein</fullName>
    </submittedName>
</protein>
<reference evidence="7 8" key="1">
    <citation type="submission" date="2018-04" db="EMBL/GenBank/DDBJ databases">
        <title>Genomic Encyclopedia of Type Strains, Phase III (KMG-III): the genomes of soil and plant-associated and newly described type strains.</title>
        <authorList>
            <person name="Whitman W."/>
        </authorList>
    </citation>
    <scope>NUCLEOTIDE SEQUENCE [LARGE SCALE GENOMIC DNA]</scope>
    <source>
        <strain evidence="7 8">NW12</strain>
    </source>
</reference>
<keyword evidence="3 5" id="KW-1133">Transmembrane helix</keyword>
<keyword evidence="2 5" id="KW-0812">Transmembrane</keyword>
<feature type="transmembrane region" description="Helical" evidence="5">
    <location>
        <begin position="15"/>
        <end position="33"/>
    </location>
</feature>
<evidence type="ECO:0000256" key="4">
    <source>
        <dbReference type="ARBA" id="ARBA00023136"/>
    </source>
</evidence>
<feature type="domain" description="O-antigen ligase-related" evidence="6">
    <location>
        <begin position="209"/>
        <end position="361"/>
    </location>
</feature>
<feature type="transmembrane region" description="Helical" evidence="5">
    <location>
        <begin position="256"/>
        <end position="278"/>
    </location>
</feature>
<comment type="caution">
    <text evidence="7">The sequence shown here is derived from an EMBL/GenBank/DDBJ whole genome shotgun (WGS) entry which is preliminary data.</text>
</comment>
<feature type="transmembrane region" description="Helical" evidence="5">
    <location>
        <begin position="226"/>
        <end position="244"/>
    </location>
</feature>
<proteinExistence type="predicted"/>
<name>A0A2T4YW13_9SPHN</name>
<dbReference type="GO" id="GO:0016020">
    <property type="term" value="C:membrane"/>
    <property type="evidence" value="ECO:0007669"/>
    <property type="project" value="UniProtKB-SubCell"/>
</dbReference>
<feature type="transmembrane region" description="Helical" evidence="5">
    <location>
        <begin position="346"/>
        <end position="370"/>
    </location>
</feature>